<gene>
    <name evidence="2" type="ORF">G8R56_005063</name>
</gene>
<reference evidence="2" key="1">
    <citation type="journal article" date="2018" name="Genome Biol.">
        <title>SKESA: strategic k-mer extension for scrupulous assemblies.</title>
        <authorList>
            <person name="Souvorov A."/>
            <person name="Agarwala R."/>
            <person name="Lipman D.J."/>
        </authorList>
    </citation>
    <scope>NUCLEOTIDE SEQUENCE</scope>
    <source>
        <strain evidence="2">MA.CK_97/00003274</strain>
    </source>
</reference>
<comment type="caution">
    <text evidence="2">The sequence shown here is derived from an EMBL/GenBank/DDBJ whole genome shotgun (WGS) entry which is preliminary data.</text>
</comment>
<evidence type="ECO:0000313" key="2">
    <source>
        <dbReference type="EMBL" id="HAG1966773.1"/>
    </source>
</evidence>
<dbReference type="AlphaFoldDB" id="A0A759MC45"/>
<feature type="chain" id="PRO_5027900714" evidence="1">
    <location>
        <begin position="25"/>
        <end position="252"/>
    </location>
</feature>
<dbReference type="CDD" id="cd13519">
    <property type="entry name" value="PBP2_PEB3_AcfC"/>
    <property type="match status" value="1"/>
</dbReference>
<accession>A0A759MC45</accession>
<proteinExistence type="predicted"/>
<feature type="signal peptide" evidence="1">
    <location>
        <begin position="1"/>
        <end position="24"/>
    </location>
</feature>
<name>A0A759MC45_SALER</name>
<keyword evidence="1" id="KW-0732">Signal</keyword>
<dbReference type="EMBL" id="DAAXPA010000021">
    <property type="protein sequence ID" value="HAG1966773.1"/>
    <property type="molecule type" value="Genomic_DNA"/>
</dbReference>
<reference evidence="2" key="2">
    <citation type="submission" date="2020-02" db="EMBL/GenBank/DDBJ databases">
        <authorList>
            <consortium name="NCBI Pathogen Detection Project"/>
        </authorList>
    </citation>
    <scope>NUCLEOTIDE SEQUENCE</scope>
    <source>
        <strain evidence="2">MA.CK_97/00003274</strain>
    </source>
</reference>
<dbReference type="Gene3D" id="3.40.190.10">
    <property type="entry name" value="Periplasmic binding protein-like II"/>
    <property type="match status" value="2"/>
</dbReference>
<protein>
    <submittedName>
        <fullName evidence="2">Solute-binding protein</fullName>
    </submittedName>
</protein>
<evidence type="ECO:0000256" key="1">
    <source>
        <dbReference type="SAM" id="SignalP"/>
    </source>
</evidence>
<dbReference type="Pfam" id="PF13531">
    <property type="entry name" value="SBP_bac_11"/>
    <property type="match status" value="1"/>
</dbReference>
<dbReference type="SUPFAM" id="SSF53850">
    <property type="entry name" value="Periplasmic binding protein-like II"/>
    <property type="match status" value="1"/>
</dbReference>
<sequence>MKFNGLKNTFVFFALFCSSSVVFADINIYGPGGPAPAIKAAAETFSRTSGVKVTVVSGPAEKWKDKAKVDADLIYSGSEAMMTDFESVFREQIIPGSVLPLYLRPAVILVRKGNPLKINGIKDLTKKGVRILVTHGAGQTGMWEDISGRAGDIETVKGIRDNIKLFASNTGMAKQAWMQNPDFDAWIVFNTWGNSDTRTGDIVDFEPEYRIYRDMGIAFTHAGKKKPEVEKFADFLKSAKGEEIFRSMGWSK</sequence>
<organism evidence="2">
    <name type="scientific">Salmonella enterica</name>
    <name type="common">Salmonella choleraesuis</name>
    <dbReference type="NCBI Taxonomy" id="28901"/>
    <lineage>
        <taxon>Bacteria</taxon>
        <taxon>Pseudomonadati</taxon>
        <taxon>Pseudomonadota</taxon>
        <taxon>Gammaproteobacteria</taxon>
        <taxon>Enterobacterales</taxon>
        <taxon>Enterobacteriaceae</taxon>
        <taxon>Salmonella</taxon>
    </lineage>
</organism>